<name>A0A6M3LJ86_9ZZZZ</name>
<dbReference type="EMBL" id="MT143270">
    <property type="protein sequence ID" value="QJA94900.1"/>
    <property type="molecule type" value="Genomic_DNA"/>
</dbReference>
<organism evidence="2">
    <name type="scientific">viral metagenome</name>
    <dbReference type="NCBI Taxonomy" id="1070528"/>
    <lineage>
        <taxon>unclassified sequences</taxon>
        <taxon>metagenomes</taxon>
        <taxon>organismal metagenomes</taxon>
    </lineage>
</organism>
<sequence>MNNKFRDWILKTYKRPIYEYEHHGYFTIEDMEEAWEEGANEIAKIAEKDIDKDIAFDRYFSLEKDGWYFWNETWSDLIGPFEFKSIAILNFMKYCDILNKENLESMKEK</sequence>
<evidence type="ECO:0000313" key="2">
    <source>
        <dbReference type="EMBL" id="QJA94900.1"/>
    </source>
</evidence>
<gene>
    <name evidence="1" type="ORF">MM415A03168_0015</name>
    <name evidence="2" type="ORF">MM415B03702_0006</name>
</gene>
<protein>
    <submittedName>
        <fullName evidence="2">Uncharacterized protein</fullName>
    </submittedName>
</protein>
<dbReference type="AlphaFoldDB" id="A0A6M3LJ86"/>
<dbReference type="EMBL" id="MT141875">
    <property type="protein sequence ID" value="QJA71469.1"/>
    <property type="molecule type" value="Genomic_DNA"/>
</dbReference>
<evidence type="ECO:0000313" key="1">
    <source>
        <dbReference type="EMBL" id="QJA71469.1"/>
    </source>
</evidence>
<proteinExistence type="predicted"/>
<reference evidence="2" key="1">
    <citation type="submission" date="2020-03" db="EMBL/GenBank/DDBJ databases">
        <title>The deep terrestrial virosphere.</title>
        <authorList>
            <person name="Holmfeldt K."/>
            <person name="Nilsson E."/>
            <person name="Simone D."/>
            <person name="Lopez-Fernandez M."/>
            <person name="Wu X."/>
            <person name="de Brujin I."/>
            <person name="Lundin D."/>
            <person name="Andersson A."/>
            <person name="Bertilsson S."/>
            <person name="Dopson M."/>
        </authorList>
    </citation>
    <scope>NUCLEOTIDE SEQUENCE</scope>
    <source>
        <strain evidence="1">MM415A03168</strain>
        <strain evidence="2">MM415B03702</strain>
    </source>
</reference>
<accession>A0A6M3LJ86</accession>